<protein>
    <submittedName>
        <fullName evidence="3">Transcription antiterminator lact</fullName>
    </submittedName>
</protein>
<sequence length="278" mass="32679">MYRVVQVLNNNIAIVKKNNEQAIAMGKGLVFQKKKGDLLSEDTIQNLFVLKSEESKQNFSFLLKDVPLDFITTAYEVIENAIKKYQYSVQEYIYVTLTDHIYWNYKRLVKGEYQNSLLPDISRQYPTEYQIAKDALAIIKERLDIAFPEDELKNISIHFINAQGKTPEPVTSPPDFYDEQKRALEEIEEYLRKKNIVRTEKTQNFYDRLMIHLRYMLERTEEAEVDEFAEKLGADLKKDYPEAYSVAEGMYQILNETNGLKLNASEQVYFTIHIQRLL</sequence>
<dbReference type="PANTHER" id="PTHR30185:SF15">
    <property type="entry name" value="CRYPTIC BETA-GLUCOSIDE BGL OPERON ANTITERMINATOR"/>
    <property type="match status" value="1"/>
</dbReference>
<accession>A0A8B5VUS3</accession>
<dbReference type="AlphaFoldDB" id="A0A8B5VUS3"/>
<dbReference type="GO" id="GO:0003723">
    <property type="term" value="F:RNA binding"/>
    <property type="evidence" value="ECO:0007669"/>
    <property type="project" value="InterPro"/>
</dbReference>
<dbReference type="Gene3D" id="1.10.1790.10">
    <property type="entry name" value="PRD domain"/>
    <property type="match status" value="2"/>
</dbReference>
<proteinExistence type="predicted"/>
<keyword evidence="1" id="KW-0677">Repeat</keyword>
<dbReference type="InterPro" id="IPR050661">
    <property type="entry name" value="BglG_antiterminators"/>
</dbReference>
<comment type="caution">
    <text evidence="3">The sequence shown here is derived from an EMBL/GenBank/DDBJ whole genome shotgun (WGS) entry which is preliminary data.</text>
</comment>
<dbReference type="Proteomes" id="UP000316316">
    <property type="component" value="Unassembled WGS sequence"/>
</dbReference>
<dbReference type="PANTHER" id="PTHR30185">
    <property type="entry name" value="CRYPTIC BETA-GLUCOSIDE BGL OPERON ANTITERMINATOR"/>
    <property type="match status" value="1"/>
</dbReference>
<dbReference type="InterPro" id="IPR036634">
    <property type="entry name" value="PRD_sf"/>
</dbReference>
<dbReference type="PROSITE" id="PS51372">
    <property type="entry name" value="PRD_2"/>
    <property type="match status" value="2"/>
</dbReference>
<reference evidence="3 4" key="1">
    <citation type="submission" date="2017-10" db="EMBL/GenBank/DDBJ databases">
        <title>FDA dAtabase for Regulatory Grade micrObial Sequences (FDA-ARGOS): Supporting development and validation of Infectious Disease Dx tests.</title>
        <authorList>
            <person name="Campos J."/>
            <person name="Goldberg B."/>
            <person name="Tallon L.J."/>
            <person name="Sadzewicz L."/>
            <person name="Sengamalay N."/>
            <person name="Ott S."/>
            <person name="Godinez A."/>
            <person name="Nagaraj S."/>
            <person name="Vyas G."/>
            <person name="Aluvathingal J."/>
            <person name="Nadendla S."/>
            <person name="Geyer C."/>
            <person name="Nandy P."/>
            <person name="Hobson J."/>
            <person name="Sichtig H."/>
        </authorList>
    </citation>
    <scope>NUCLEOTIDE SEQUENCE [LARGE SCALE GENOMIC DNA]</scope>
    <source>
        <strain evidence="3 4">FDAARGOS_185</strain>
    </source>
</reference>
<dbReference type="SUPFAM" id="SSF63520">
    <property type="entry name" value="PTS-regulatory domain, PRD"/>
    <property type="match status" value="2"/>
</dbReference>
<evidence type="ECO:0000313" key="4">
    <source>
        <dbReference type="Proteomes" id="UP000316316"/>
    </source>
</evidence>
<dbReference type="Pfam" id="PF03123">
    <property type="entry name" value="CAT_RBD"/>
    <property type="match status" value="1"/>
</dbReference>
<dbReference type="GO" id="GO:0006355">
    <property type="term" value="P:regulation of DNA-templated transcription"/>
    <property type="evidence" value="ECO:0007669"/>
    <property type="project" value="InterPro"/>
</dbReference>
<dbReference type="EMBL" id="PDXQ01000002">
    <property type="protein sequence ID" value="TRZ28833.1"/>
    <property type="molecule type" value="Genomic_DNA"/>
</dbReference>
<feature type="domain" description="PRD" evidence="2">
    <location>
        <begin position="171"/>
        <end position="278"/>
    </location>
</feature>
<dbReference type="InterPro" id="IPR004341">
    <property type="entry name" value="CAT_RNA-bd_dom"/>
</dbReference>
<dbReference type="Gene3D" id="2.30.24.10">
    <property type="entry name" value="CAT RNA-binding domain"/>
    <property type="match status" value="1"/>
</dbReference>
<feature type="domain" description="PRD" evidence="2">
    <location>
        <begin position="65"/>
        <end position="169"/>
    </location>
</feature>
<gene>
    <name evidence="3" type="ORF">AUF17_19190</name>
</gene>
<name>A0A8B5VUS3_ENTAV</name>
<dbReference type="Pfam" id="PF00874">
    <property type="entry name" value="PRD"/>
    <property type="match status" value="2"/>
</dbReference>
<organism evidence="3 4">
    <name type="scientific">Enterococcus avium</name>
    <name type="common">Streptococcus avium</name>
    <dbReference type="NCBI Taxonomy" id="33945"/>
    <lineage>
        <taxon>Bacteria</taxon>
        <taxon>Bacillati</taxon>
        <taxon>Bacillota</taxon>
        <taxon>Bacilli</taxon>
        <taxon>Lactobacillales</taxon>
        <taxon>Enterococcaceae</taxon>
        <taxon>Enterococcus</taxon>
    </lineage>
</organism>
<evidence type="ECO:0000313" key="3">
    <source>
        <dbReference type="EMBL" id="TRZ28833.1"/>
    </source>
</evidence>
<evidence type="ECO:0000259" key="2">
    <source>
        <dbReference type="PROSITE" id="PS51372"/>
    </source>
</evidence>
<dbReference type="RefSeq" id="WP_034875795.1">
    <property type="nucleotide sequence ID" value="NZ_CAXOGR010000032.1"/>
</dbReference>
<dbReference type="InterPro" id="IPR036650">
    <property type="entry name" value="CAT_RNA-bd_dom_sf"/>
</dbReference>
<dbReference type="InterPro" id="IPR011608">
    <property type="entry name" value="PRD"/>
</dbReference>
<dbReference type="SMART" id="SM01061">
    <property type="entry name" value="CAT_RBD"/>
    <property type="match status" value="1"/>
</dbReference>
<evidence type="ECO:0000256" key="1">
    <source>
        <dbReference type="ARBA" id="ARBA00022737"/>
    </source>
</evidence>
<dbReference type="SUPFAM" id="SSF50151">
    <property type="entry name" value="SacY-like RNA-binding domain"/>
    <property type="match status" value="1"/>
</dbReference>